<protein>
    <submittedName>
        <fullName evidence="2">Pyruvate phosphate dikinase</fullName>
    </submittedName>
</protein>
<keyword evidence="2" id="KW-0418">Kinase</keyword>
<dbReference type="InterPro" id="IPR013815">
    <property type="entry name" value="ATP_grasp_subdomain_1"/>
</dbReference>
<dbReference type="GO" id="GO:0005524">
    <property type="term" value="F:ATP binding"/>
    <property type="evidence" value="ECO:0007669"/>
    <property type="project" value="InterPro"/>
</dbReference>
<evidence type="ECO:0000313" key="3">
    <source>
        <dbReference type="Proteomes" id="UP000027665"/>
    </source>
</evidence>
<keyword evidence="3" id="KW-1185">Reference proteome</keyword>
<dbReference type="SUPFAM" id="SSF56059">
    <property type="entry name" value="Glutathione synthetase ATP-binding domain-like"/>
    <property type="match status" value="1"/>
</dbReference>
<dbReference type="EMBL" id="JMKI01000021">
    <property type="protein sequence ID" value="KEJ92690.1"/>
    <property type="molecule type" value="Genomic_DNA"/>
</dbReference>
<proteinExistence type="predicted"/>
<dbReference type="AlphaFoldDB" id="A0A073ISZ6"/>
<keyword evidence="2" id="KW-0808">Transferase</keyword>
<organism evidence="2 3">
    <name type="scientific">Synergistes jonesii</name>
    <dbReference type="NCBI Taxonomy" id="2754"/>
    <lineage>
        <taxon>Bacteria</taxon>
        <taxon>Thermotogati</taxon>
        <taxon>Synergistota</taxon>
        <taxon>Synergistia</taxon>
        <taxon>Synergistales</taxon>
        <taxon>Synergistaceae</taxon>
        <taxon>Synergistes</taxon>
    </lineage>
</organism>
<reference evidence="2 3" key="1">
    <citation type="submission" date="2014-04" db="EMBL/GenBank/DDBJ databases">
        <title>Draft Genome Sequence of Synergistes jonesii.</title>
        <authorList>
            <person name="Coil D.A."/>
            <person name="Eisen J.A."/>
            <person name="Holland-Moritz H.E."/>
        </authorList>
    </citation>
    <scope>NUCLEOTIDE SEQUENCE [LARGE SCALE GENOMIC DNA]</scope>
    <source>
        <strain evidence="2 3">78-1</strain>
    </source>
</reference>
<dbReference type="Proteomes" id="UP000027665">
    <property type="component" value="Unassembled WGS sequence"/>
</dbReference>
<keyword evidence="2" id="KW-0670">Pyruvate</keyword>
<sequence length="584" mass="66212">MMEDPRAKKLYFEWEPQDDPEFAPLILGKGTIGGKGRSLLFALRKLRDSGDEELAKTKLPSSIYLSVEIFHRFLENVPGLRALLSCKEPRRVEEAFLAAPLPADARKFIEEFLAEMNDPVAIRSSSRLEDDVKHSFAGKYLTTFLCNDKGGAAERAAAVEREVKRVYSRTFFPAAEEYRERHRLGEDDMGIIIIRMAGRWRGRYYYPTIAGVGYSQNFRRWTTRIRQEDGLMRMVFGMGTMSTKRGYARTVSLSNPILRPEGFSPEKIAAIAQESFHVIDRDNPDALTTLDIKKEWRQLIKYHPDFSAYAQIYGYADGEGAFSQVMKNMSALQPGTKICFTFDEFPQKYPGFYKRMKKTLKLLEAEMGLPADMEFAYEPTEDSLCLIQSRPFWSNAQNEGGIPAVAEKQILLQADRMVTHGSIAGISKIIYVDYGRYYANRDFYGTARLIGDINGASDEPYILVAPGRIGSSNPELGVPVQYSELTHCRVMVELGIPRLGFMPELSYGTHFFSDLEVDGVLYMPVFAGEDRNIFNSEWFEGVECETCKNDAVRVYRGSFAVYMDGETNRGVIVDKNLPQSGARR</sequence>
<comment type="caution">
    <text evidence="2">The sequence shown here is derived from an EMBL/GenBank/DDBJ whole genome shotgun (WGS) entry which is preliminary data.</text>
</comment>
<name>A0A073ISZ6_9BACT</name>
<accession>A0A073ISZ6</accession>
<dbReference type="Pfam" id="PF01326">
    <property type="entry name" value="PPDK_N"/>
    <property type="match status" value="1"/>
</dbReference>
<dbReference type="STRING" id="2754.EH55_02720"/>
<dbReference type="eggNOG" id="COG0574">
    <property type="taxonomic scope" value="Bacteria"/>
</dbReference>
<dbReference type="GO" id="GO:0016301">
    <property type="term" value="F:kinase activity"/>
    <property type="evidence" value="ECO:0007669"/>
    <property type="project" value="UniProtKB-KW"/>
</dbReference>
<dbReference type="InterPro" id="IPR002192">
    <property type="entry name" value="PPDK_AMP/ATP-bd"/>
</dbReference>
<evidence type="ECO:0000313" key="2">
    <source>
        <dbReference type="EMBL" id="KEJ92690.1"/>
    </source>
</evidence>
<feature type="domain" description="Pyruvate phosphate dikinase AMP/ATP-binding" evidence="1">
    <location>
        <begin position="31"/>
        <end position="399"/>
    </location>
</feature>
<gene>
    <name evidence="2" type="ORF">EH55_02720</name>
</gene>
<evidence type="ECO:0000259" key="1">
    <source>
        <dbReference type="Pfam" id="PF01326"/>
    </source>
</evidence>
<dbReference type="RefSeq" id="WP_037975380.1">
    <property type="nucleotide sequence ID" value="NZ_JQEL01000023.1"/>
</dbReference>
<dbReference type="Gene3D" id="3.30.1490.20">
    <property type="entry name" value="ATP-grasp fold, A domain"/>
    <property type="match status" value="1"/>
</dbReference>